<dbReference type="Proteomes" id="UP000319817">
    <property type="component" value="Chromosome"/>
</dbReference>
<dbReference type="SUPFAM" id="SSF55811">
    <property type="entry name" value="Nudix"/>
    <property type="match status" value="1"/>
</dbReference>
<keyword evidence="2" id="KW-1185">Reference proteome</keyword>
<reference evidence="1 2" key="1">
    <citation type="submission" date="2019-02" db="EMBL/GenBank/DDBJ databases">
        <title>Deep-cultivation of Planctomycetes and their phenomic and genomic characterization uncovers novel biology.</title>
        <authorList>
            <person name="Wiegand S."/>
            <person name="Jogler M."/>
            <person name="Boedeker C."/>
            <person name="Pinto D."/>
            <person name="Vollmers J."/>
            <person name="Rivas-Marin E."/>
            <person name="Kohn T."/>
            <person name="Peeters S.H."/>
            <person name="Heuer A."/>
            <person name="Rast P."/>
            <person name="Oberbeckmann S."/>
            <person name="Bunk B."/>
            <person name="Jeske O."/>
            <person name="Meyerdierks A."/>
            <person name="Storesund J.E."/>
            <person name="Kallscheuer N."/>
            <person name="Luecker S."/>
            <person name="Lage O.M."/>
            <person name="Pohl T."/>
            <person name="Merkel B.J."/>
            <person name="Hornburger P."/>
            <person name="Mueller R.-W."/>
            <person name="Bruemmer F."/>
            <person name="Labrenz M."/>
            <person name="Spormann A.M."/>
            <person name="Op den Camp H."/>
            <person name="Overmann J."/>
            <person name="Amann R."/>
            <person name="Jetten M.S.M."/>
            <person name="Mascher T."/>
            <person name="Medema M.H."/>
            <person name="Devos D.P."/>
            <person name="Kaster A.-K."/>
            <person name="Ovreas L."/>
            <person name="Rohde M."/>
            <person name="Galperin M.Y."/>
            <person name="Jogler C."/>
        </authorList>
    </citation>
    <scope>NUCLEOTIDE SEQUENCE [LARGE SCALE GENOMIC DNA]</scope>
    <source>
        <strain evidence="1 2">K23_9</strain>
    </source>
</reference>
<organism evidence="1 2">
    <name type="scientific">Stieleria marina</name>
    <dbReference type="NCBI Taxonomy" id="1930275"/>
    <lineage>
        <taxon>Bacteria</taxon>
        <taxon>Pseudomonadati</taxon>
        <taxon>Planctomycetota</taxon>
        <taxon>Planctomycetia</taxon>
        <taxon>Pirellulales</taxon>
        <taxon>Pirellulaceae</taxon>
        <taxon>Stieleria</taxon>
    </lineage>
</organism>
<accession>A0A517NZN4</accession>
<gene>
    <name evidence="1" type="ORF">K239x_46000</name>
</gene>
<dbReference type="OrthoDB" id="6398375at2"/>
<evidence type="ECO:0000313" key="1">
    <source>
        <dbReference type="EMBL" id="QDT12590.1"/>
    </source>
</evidence>
<dbReference type="InterPro" id="IPR015797">
    <property type="entry name" value="NUDIX_hydrolase-like_dom_sf"/>
</dbReference>
<evidence type="ECO:0008006" key="3">
    <source>
        <dbReference type="Google" id="ProtNLM"/>
    </source>
</evidence>
<dbReference type="AlphaFoldDB" id="A0A517NZN4"/>
<name>A0A517NZN4_9BACT</name>
<protein>
    <recommendedName>
        <fullName evidence="3">Nudix hydrolase domain-containing protein</fullName>
    </recommendedName>
</protein>
<dbReference type="Gene3D" id="3.90.79.10">
    <property type="entry name" value="Nucleoside Triphosphate Pyrophosphohydrolase"/>
    <property type="match status" value="1"/>
</dbReference>
<proteinExistence type="predicted"/>
<dbReference type="RefSeq" id="WP_145420468.1">
    <property type="nucleotide sequence ID" value="NZ_CP036526.1"/>
</dbReference>
<evidence type="ECO:0000313" key="2">
    <source>
        <dbReference type="Proteomes" id="UP000319817"/>
    </source>
</evidence>
<dbReference type="EMBL" id="CP036526">
    <property type="protein sequence ID" value="QDT12590.1"/>
    <property type="molecule type" value="Genomic_DNA"/>
</dbReference>
<sequence length="202" mass="22439">MSATEEHILVIPETVISEIGHVEGFEKNVDRFLRPILASDQLSFQPRGPMETDPSYKQLIPYVLLEWTNESGEVMLFAYTRGGGSGEKRLHAKRSVGIGGHISQEDAVDGGDPYTVGMHRELDEEIKLDSGYTETREGLIYDPSNEVGKVHLGVVHRFVLESPHVESNESDLAEGGFVSVADLKRDKEQLETWSQLAIAALY</sequence>